<protein>
    <submittedName>
        <fullName evidence="2">Dehydrogenase</fullName>
    </submittedName>
</protein>
<dbReference type="SUPFAM" id="SSF54427">
    <property type="entry name" value="NTF2-like"/>
    <property type="match status" value="1"/>
</dbReference>
<feature type="signal peptide" evidence="1">
    <location>
        <begin position="1"/>
        <end position="18"/>
    </location>
</feature>
<dbReference type="OrthoDB" id="9792284at2"/>
<evidence type="ECO:0000313" key="3">
    <source>
        <dbReference type="Proteomes" id="UP000238882"/>
    </source>
</evidence>
<proteinExistence type="predicted"/>
<name>A0A2S7WK74_9FLAO</name>
<organism evidence="2 3">
    <name type="scientific">Polaribacter porphyrae</name>
    <dbReference type="NCBI Taxonomy" id="1137780"/>
    <lineage>
        <taxon>Bacteria</taxon>
        <taxon>Pseudomonadati</taxon>
        <taxon>Bacteroidota</taxon>
        <taxon>Flavobacteriia</taxon>
        <taxon>Flavobacteriales</taxon>
        <taxon>Flavobacteriaceae</taxon>
    </lineage>
</organism>
<dbReference type="RefSeq" id="WP_105014590.1">
    <property type="nucleotide sequence ID" value="NZ_MSCN01000001.1"/>
</dbReference>
<evidence type="ECO:0000313" key="2">
    <source>
        <dbReference type="EMBL" id="PQJ78008.1"/>
    </source>
</evidence>
<sequence>MRKIIILAIVLMSVSVNAQSEFTAINRVLYDYIEGTANGEPERLKNAFDENFNLYFVANDTLRTWSGKQYVSGVKKGRKSNRIGKVLSIDFEGNAAVAKIEILMPARKRIYTDYLMLLKIKDQWKIIHKSFTFKNYPE</sequence>
<dbReference type="Pfam" id="PF12893">
    <property type="entry name" value="Lumazine_bd_2"/>
    <property type="match status" value="1"/>
</dbReference>
<accession>A0A2S7WK74</accession>
<dbReference type="Gene3D" id="3.10.450.50">
    <property type="match status" value="1"/>
</dbReference>
<keyword evidence="3" id="KW-1185">Reference proteome</keyword>
<dbReference type="AlphaFoldDB" id="A0A2S7WK74"/>
<dbReference type="InterPro" id="IPR032710">
    <property type="entry name" value="NTF2-like_dom_sf"/>
</dbReference>
<evidence type="ECO:0000256" key="1">
    <source>
        <dbReference type="SAM" id="SignalP"/>
    </source>
</evidence>
<reference evidence="2 3" key="1">
    <citation type="submission" date="2016-12" db="EMBL/GenBank/DDBJ databases">
        <title>Trade-off between light-utilization and light-protection in marine flavobacteria.</title>
        <authorList>
            <person name="Kumagai Y."/>
            <person name="Yoshizawa S."/>
            <person name="Kogure K."/>
            <person name="Iwasaki W."/>
        </authorList>
    </citation>
    <scope>NUCLEOTIDE SEQUENCE [LARGE SCALE GENOMIC DNA]</scope>
    <source>
        <strain evidence="2 3">NBRC 108759</strain>
    </source>
</reference>
<dbReference type="Proteomes" id="UP000238882">
    <property type="component" value="Unassembled WGS sequence"/>
</dbReference>
<keyword evidence="1" id="KW-0732">Signal</keyword>
<comment type="caution">
    <text evidence="2">The sequence shown here is derived from an EMBL/GenBank/DDBJ whole genome shotgun (WGS) entry which is preliminary data.</text>
</comment>
<dbReference type="EMBL" id="MSCN01000001">
    <property type="protein sequence ID" value="PQJ78008.1"/>
    <property type="molecule type" value="Genomic_DNA"/>
</dbReference>
<gene>
    <name evidence="2" type="ORF">BTO18_01860</name>
</gene>
<dbReference type="InterPro" id="IPR039437">
    <property type="entry name" value="FrzH/put_lumazine-bd"/>
</dbReference>
<feature type="chain" id="PRO_5015393808" evidence="1">
    <location>
        <begin position="19"/>
        <end position="138"/>
    </location>
</feature>